<accession>A0A8S5SB25</accession>
<proteinExistence type="predicted"/>
<organism evidence="1">
    <name type="scientific">Siphoviridae sp. ctgaY24</name>
    <dbReference type="NCBI Taxonomy" id="2827911"/>
    <lineage>
        <taxon>Viruses</taxon>
        <taxon>Duplodnaviria</taxon>
        <taxon>Heunggongvirae</taxon>
        <taxon>Uroviricota</taxon>
        <taxon>Caudoviricetes</taxon>
    </lineage>
</organism>
<dbReference type="EMBL" id="BK032562">
    <property type="protein sequence ID" value="DAF48019.1"/>
    <property type="molecule type" value="Genomic_DNA"/>
</dbReference>
<reference evidence="1" key="1">
    <citation type="journal article" date="2021" name="Proc. Natl. Acad. Sci. U.S.A.">
        <title>A Catalog of Tens of Thousands of Viruses from Human Metagenomes Reveals Hidden Associations with Chronic Diseases.</title>
        <authorList>
            <person name="Tisza M.J."/>
            <person name="Buck C.B."/>
        </authorList>
    </citation>
    <scope>NUCLEOTIDE SEQUENCE</scope>
    <source>
        <strain evidence="1">CtgaY24</strain>
    </source>
</reference>
<evidence type="ECO:0000313" key="1">
    <source>
        <dbReference type="EMBL" id="DAF48019.1"/>
    </source>
</evidence>
<sequence>MYTTSRKITNNDAKNIISGQDVILVDDSSIDAYTDSTNYYNAGVYGWNYSIGYSTRLDKYVICGYRIPQSVLNAAKSVIKMAQKEAYLHV</sequence>
<name>A0A8S5SB25_9CAUD</name>
<protein>
    <submittedName>
        <fullName evidence="1">Uncharacterized protein</fullName>
    </submittedName>
</protein>